<dbReference type="PANTHER" id="PTHR43065:SF10">
    <property type="entry name" value="PEROXIDE STRESS-ACTIVATED HISTIDINE KINASE MAK3"/>
    <property type="match status" value="1"/>
</dbReference>
<dbReference type="PANTHER" id="PTHR43065">
    <property type="entry name" value="SENSOR HISTIDINE KINASE"/>
    <property type="match status" value="1"/>
</dbReference>
<dbReference type="Proteomes" id="UP000662904">
    <property type="component" value="Chromosome"/>
</dbReference>
<keyword evidence="5" id="KW-0547">Nucleotide-binding</keyword>
<accession>A0A8A0RNE3</accession>
<dbReference type="CDD" id="cd00130">
    <property type="entry name" value="PAS"/>
    <property type="match status" value="1"/>
</dbReference>
<dbReference type="SMART" id="SM00065">
    <property type="entry name" value="GAF"/>
    <property type="match status" value="1"/>
</dbReference>
<dbReference type="Pfam" id="PF13185">
    <property type="entry name" value="GAF_2"/>
    <property type="match status" value="1"/>
</dbReference>
<evidence type="ECO:0000256" key="7">
    <source>
        <dbReference type="ARBA" id="ARBA00022840"/>
    </source>
</evidence>
<dbReference type="SUPFAM" id="SSF55785">
    <property type="entry name" value="PYP-like sensor domain (PAS domain)"/>
    <property type="match status" value="1"/>
</dbReference>
<evidence type="ECO:0000259" key="10">
    <source>
        <dbReference type="PROSITE" id="PS50112"/>
    </source>
</evidence>
<dbReference type="RefSeq" id="WP_206708930.1">
    <property type="nucleotide sequence ID" value="NZ_CP059066.1"/>
</dbReference>
<keyword evidence="7" id="KW-0067">ATP-binding</keyword>
<dbReference type="Gene3D" id="3.30.450.40">
    <property type="match status" value="1"/>
</dbReference>
<reference evidence="12" key="1">
    <citation type="submission" date="2020-07" db="EMBL/GenBank/DDBJ databases">
        <title>Koleobacter methoxysyntrophicus gen. nov., sp. nov., a novel anaerobic bacterium isolated from deep subsurface oil field and proposal of Koleobacterales ord. nov. in the phylum Firmicutes.</title>
        <authorList>
            <person name="Sakamoto S."/>
            <person name="Tamaki H."/>
        </authorList>
    </citation>
    <scope>NUCLEOTIDE SEQUENCE</scope>
    <source>
        <strain evidence="12">NRmbB1</strain>
    </source>
</reference>
<evidence type="ECO:0000256" key="4">
    <source>
        <dbReference type="ARBA" id="ARBA00022679"/>
    </source>
</evidence>
<dbReference type="InterPro" id="IPR036890">
    <property type="entry name" value="HATPase_C_sf"/>
</dbReference>
<dbReference type="Pfam" id="PF13426">
    <property type="entry name" value="PAS_9"/>
    <property type="match status" value="1"/>
</dbReference>
<dbReference type="InterPro" id="IPR036097">
    <property type="entry name" value="HisK_dim/P_sf"/>
</dbReference>
<dbReference type="SUPFAM" id="SSF55874">
    <property type="entry name" value="ATPase domain of HSP90 chaperone/DNA topoisomerase II/histidine kinase"/>
    <property type="match status" value="1"/>
</dbReference>
<evidence type="ECO:0000256" key="8">
    <source>
        <dbReference type="ARBA" id="ARBA00023012"/>
    </source>
</evidence>
<dbReference type="InterPro" id="IPR003018">
    <property type="entry name" value="GAF"/>
</dbReference>
<dbReference type="SMART" id="SM00388">
    <property type="entry name" value="HisKA"/>
    <property type="match status" value="1"/>
</dbReference>
<dbReference type="PROSITE" id="PS50109">
    <property type="entry name" value="HIS_KIN"/>
    <property type="match status" value="1"/>
</dbReference>
<feature type="domain" description="Histidine kinase" evidence="9">
    <location>
        <begin position="310"/>
        <end position="516"/>
    </location>
</feature>
<evidence type="ECO:0000256" key="5">
    <source>
        <dbReference type="ARBA" id="ARBA00022741"/>
    </source>
</evidence>
<name>A0A8A0RNE3_9FIRM</name>
<feature type="domain" description="PAC" evidence="11">
    <location>
        <begin position="245"/>
        <end position="297"/>
    </location>
</feature>
<dbReference type="PROSITE" id="PS50113">
    <property type="entry name" value="PAC"/>
    <property type="match status" value="1"/>
</dbReference>
<dbReference type="InterPro" id="IPR004358">
    <property type="entry name" value="Sig_transdc_His_kin-like_C"/>
</dbReference>
<evidence type="ECO:0000259" key="9">
    <source>
        <dbReference type="PROSITE" id="PS50109"/>
    </source>
</evidence>
<dbReference type="Gene3D" id="1.10.287.130">
    <property type="match status" value="1"/>
</dbReference>
<dbReference type="AlphaFoldDB" id="A0A8A0RNE3"/>
<feature type="domain" description="PAS" evidence="10">
    <location>
        <begin position="175"/>
        <end position="220"/>
    </location>
</feature>
<dbReference type="EC" id="2.7.13.3" evidence="2"/>
<dbReference type="InterPro" id="IPR029016">
    <property type="entry name" value="GAF-like_dom_sf"/>
</dbReference>
<dbReference type="InterPro" id="IPR035965">
    <property type="entry name" value="PAS-like_dom_sf"/>
</dbReference>
<dbReference type="Pfam" id="PF00512">
    <property type="entry name" value="HisKA"/>
    <property type="match status" value="1"/>
</dbReference>
<dbReference type="NCBIfam" id="TIGR00229">
    <property type="entry name" value="sensory_box"/>
    <property type="match status" value="1"/>
</dbReference>
<dbReference type="InterPro" id="IPR000014">
    <property type="entry name" value="PAS"/>
</dbReference>
<dbReference type="EMBL" id="CP059066">
    <property type="protein sequence ID" value="QSQ08726.1"/>
    <property type="molecule type" value="Genomic_DNA"/>
</dbReference>
<dbReference type="InterPro" id="IPR005467">
    <property type="entry name" value="His_kinase_dom"/>
</dbReference>
<keyword evidence="8" id="KW-0902">Two-component regulatory system</keyword>
<evidence type="ECO:0000256" key="3">
    <source>
        <dbReference type="ARBA" id="ARBA00022553"/>
    </source>
</evidence>
<keyword evidence="4 12" id="KW-0808">Transferase</keyword>
<dbReference type="PRINTS" id="PR00344">
    <property type="entry name" value="BCTRLSENSOR"/>
</dbReference>
<evidence type="ECO:0000256" key="2">
    <source>
        <dbReference type="ARBA" id="ARBA00012438"/>
    </source>
</evidence>
<dbReference type="InterPro" id="IPR003661">
    <property type="entry name" value="HisK_dim/P_dom"/>
</dbReference>
<dbReference type="Gene3D" id="3.30.450.20">
    <property type="entry name" value="PAS domain"/>
    <property type="match status" value="1"/>
</dbReference>
<keyword evidence="13" id="KW-1185">Reference proteome</keyword>
<dbReference type="SUPFAM" id="SSF47384">
    <property type="entry name" value="Homodimeric domain of signal transducing histidine kinase"/>
    <property type="match status" value="1"/>
</dbReference>
<dbReference type="PROSITE" id="PS50112">
    <property type="entry name" value="PAS"/>
    <property type="match status" value="1"/>
</dbReference>
<proteinExistence type="predicted"/>
<organism evidence="12 13">
    <name type="scientific">Koleobacter methoxysyntrophicus</name>
    <dbReference type="NCBI Taxonomy" id="2751313"/>
    <lineage>
        <taxon>Bacteria</taxon>
        <taxon>Bacillati</taxon>
        <taxon>Bacillota</taxon>
        <taxon>Clostridia</taxon>
        <taxon>Koleobacterales</taxon>
        <taxon>Koleobacteraceae</taxon>
        <taxon>Koleobacter</taxon>
    </lineage>
</organism>
<dbReference type="Gene3D" id="3.30.565.10">
    <property type="entry name" value="Histidine kinase-like ATPase, C-terminal domain"/>
    <property type="match status" value="1"/>
</dbReference>
<keyword evidence="6 12" id="KW-0418">Kinase</keyword>
<dbReference type="KEGG" id="kme:H0A61_01069"/>
<dbReference type="SMART" id="SM00091">
    <property type="entry name" value="PAS"/>
    <property type="match status" value="1"/>
</dbReference>
<dbReference type="SMART" id="SM00387">
    <property type="entry name" value="HATPase_c"/>
    <property type="match status" value="1"/>
</dbReference>
<gene>
    <name evidence="12" type="primary">atoS_2</name>
    <name evidence="12" type="ORF">H0A61_01069</name>
</gene>
<evidence type="ECO:0000256" key="1">
    <source>
        <dbReference type="ARBA" id="ARBA00000085"/>
    </source>
</evidence>
<sequence length="516" mass="58504">MNSSNDQHIVTLNYLSDIMKKISRSKDLKESLHHIFEFTKQLLNYTMMVIYFYDDENEELKVVAAQGASIENLKKRTKFKVGEGVVGWVAKEKKAIVLEDATKADDFKVRQYYKEDPLIKSFMAVPLIYENKVLGIISISHNDPGMYNEKDVQMMSIIASQVAAIVKINKLLQDRTQIHKHILQSINSGVIVIDGKKNITLLNKAAEEIIGYSRKELIGKKISFLKESPCYRYIIKTLTSKRPFYEVETSVYCKDKRKLPIVMSTTVLKNSAGDFLGVTTIFRDISEFRKLQEEIQRTERLASLGKLAAGVAHEIRNPLLPIRTAANYLLKKIPVEDENYLLINTICEESERLNKLLNNFVSFAKPSSSKDVFELNNLILETVALMKPEFESKNILLKLDLTDDRTKILASVQEIRQVLINLLLNAVDSMPCGGAISIETVTDPEFLTLSISDTGCGMSEEQKKNAFDPFFTTKKDGTGLGLFIVHNLVLKNDGKIYLRSKEGEGTTFTIKIKRHI</sequence>
<protein>
    <recommendedName>
        <fullName evidence="2">histidine kinase</fullName>
        <ecNumber evidence="2">2.7.13.3</ecNumber>
    </recommendedName>
</protein>
<dbReference type="GO" id="GO:0005524">
    <property type="term" value="F:ATP binding"/>
    <property type="evidence" value="ECO:0007669"/>
    <property type="project" value="UniProtKB-KW"/>
</dbReference>
<dbReference type="GO" id="GO:0000155">
    <property type="term" value="F:phosphorelay sensor kinase activity"/>
    <property type="evidence" value="ECO:0007669"/>
    <property type="project" value="InterPro"/>
</dbReference>
<evidence type="ECO:0000313" key="13">
    <source>
        <dbReference type="Proteomes" id="UP000662904"/>
    </source>
</evidence>
<dbReference type="InterPro" id="IPR003594">
    <property type="entry name" value="HATPase_dom"/>
</dbReference>
<dbReference type="SUPFAM" id="SSF55781">
    <property type="entry name" value="GAF domain-like"/>
    <property type="match status" value="1"/>
</dbReference>
<evidence type="ECO:0000259" key="11">
    <source>
        <dbReference type="PROSITE" id="PS50113"/>
    </source>
</evidence>
<comment type="catalytic activity">
    <reaction evidence="1">
        <text>ATP + protein L-histidine = ADP + protein N-phospho-L-histidine.</text>
        <dbReference type="EC" id="2.7.13.3"/>
    </reaction>
</comment>
<dbReference type="Pfam" id="PF02518">
    <property type="entry name" value="HATPase_c"/>
    <property type="match status" value="1"/>
</dbReference>
<dbReference type="InterPro" id="IPR000700">
    <property type="entry name" value="PAS-assoc_C"/>
</dbReference>
<evidence type="ECO:0000313" key="12">
    <source>
        <dbReference type="EMBL" id="QSQ08726.1"/>
    </source>
</evidence>
<keyword evidence="3" id="KW-0597">Phosphoprotein</keyword>
<evidence type="ECO:0000256" key="6">
    <source>
        <dbReference type="ARBA" id="ARBA00022777"/>
    </source>
</evidence>
<dbReference type="CDD" id="cd00082">
    <property type="entry name" value="HisKA"/>
    <property type="match status" value="1"/>
</dbReference>